<organism evidence="11 12">
    <name type="scientific">Desulfolithobacter dissulfuricans</name>
    <dbReference type="NCBI Taxonomy" id="2795293"/>
    <lineage>
        <taxon>Bacteria</taxon>
        <taxon>Pseudomonadati</taxon>
        <taxon>Thermodesulfobacteriota</taxon>
        <taxon>Desulfobulbia</taxon>
        <taxon>Desulfobulbales</taxon>
        <taxon>Desulfobulbaceae</taxon>
        <taxon>Desulfolithobacter</taxon>
    </lineage>
</organism>
<keyword evidence="6 7" id="KW-0807">Transducer</keyword>
<dbReference type="InterPro" id="IPR000727">
    <property type="entry name" value="T_SNARE_dom"/>
</dbReference>
<keyword evidence="4" id="KW-0479">Metal-binding</keyword>
<reference evidence="11" key="1">
    <citation type="submission" date="2020-12" db="EMBL/GenBank/DDBJ databases">
        <title>Desulfobium dissulfuricans gen. nov., sp. nov., a novel mesophilic, sulfate-reducing bacterium isolated from a deep-sea hydrothermal vent.</title>
        <authorList>
            <person name="Hashimoto Y."/>
            <person name="Tame A."/>
            <person name="Sawayama S."/>
            <person name="Miyazaki J."/>
            <person name="Takai K."/>
            <person name="Nakagawa S."/>
        </authorList>
    </citation>
    <scope>NUCLEOTIDE SEQUENCE</scope>
    <source>
        <strain evidence="11">GF1</strain>
    </source>
</reference>
<protein>
    <recommendedName>
        <fullName evidence="13">Methyl-accepting chemotaxis protein</fullName>
    </recommendedName>
</protein>
<dbReference type="PROSITE" id="PS00550">
    <property type="entry name" value="HEMERYTHRINS"/>
    <property type="match status" value="1"/>
</dbReference>
<evidence type="ECO:0000256" key="1">
    <source>
        <dbReference type="ARBA" id="ARBA00004429"/>
    </source>
</evidence>
<dbReference type="SUPFAM" id="SSF47188">
    <property type="entry name" value="Hemerythrin-like"/>
    <property type="match status" value="1"/>
</dbReference>
<keyword evidence="12" id="KW-1185">Reference proteome</keyword>
<dbReference type="KEGG" id="ddu:GF1_01610"/>
<keyword evidence="8" id="KW-1133">Transmembrane helix</keyword>
<keyword evidence="8" id="KW-0812">Transmembrane</keyword>
<evidence type="ECO:0000256" key="8">
    <source>
        <dbReference type="SAM" id="Phobius"/>
    </source>
</evidence>
<dbReference type="Pfam" id="PF00015">
    <property type="entry name" value="MCPsignal"/>
    <property type="match status" value="1"/>
</dbReference>
<feature type="domain" description="Methyl-accepting transducer" evidence="9">
    <location>
        <begin position="404"/>
        <end position="626"/>
    </location>
</feature>
<evidence type="ECO:0000256" key="4">
    <source>
        <dbReference type="ARBA" id="ARBA00022723"/>
    </source>
</evidence>
<evidence type="ECO:0000256" key="2">
    <source>
        <dbReference type="ARBA" id="ARBA00010587"/>
    </source>
</evidence>
<dbReference type="PANTHER" id="PTHR32089">
    <property type="entry name" value="METHYL-ACCEPTING CHEMOTAXIS PROTEIN MCPB"/>
    <property type="match status" value="1"/>
</dbReference>
<dbReference type="SUPFAM" id="SSF58104">
    <property type="entry name" value="Methyl-accepting chemotaxis protein (MCP) signaling domain"/>
    <property type="match status" value="1"/>
</dbReference>
<dbReference type="SMART" id="SM00283">
    <property type="entry name" value="MA"/>
    <property type="match status" value="1"/>
</dbReference>
<keyword evidence="5" id="KW-0408">Iron</keyword>
<dbReference type="InterPro" id="IPR016131">
    <property type="entry name" value="Haemerythrin_Fe_BS"/>
</dbReference>
<evidence type="ECO:0000256" key="5">
    <source>
        <dbReference type="ARBA" id="ARBA00023004"/>
    </source>
</evidence>
<accession>A0A915TYX6</accession>
<dbReference type="GO" id="GO:0005886">
    <property type="term" value="C:plasma membrane"/>
    <property type="evidence" value="ECO:0007669"/>
    <property type="project" value="UniProtKB-SubCell"/>
</dbReference>
<dbReference type="Gene3D" id="1.10.287.950">
    <property type="entry name" value="Methyl-accepting chemotaxis protein"/>
    <property type="match status" value="1"/>
</dbReference>
<evidence type="ECO:0000256" key="3">
    <source>
        <dbReference type="ARBA" id="ARBA00022519"/>
    </source>
</evidence>
<comment type="subcellular location">
    <subcellularLocation>
        <location evidence="1">Cell inner membrane</location>
        <topology evidence="1">Multi-pass membrane protein</topology>
    </subcellularLocation>
</comment>
<dbReference type="Proteomes" id="UP001063350">
    <property type="component" value="Chromosome"/>
</dbReference>
<dbReference type="InterPro" id="IPR035938">
    <property type="entry name" value="Hemerythrin-like_sf"/>
</dbReference>
<dbReference type="PANTHER" id="PTHR32089:SF112">
    <property type="entry name" value="LYSOZYME-LIKE PROTEIN-RELATED"/>
    <property type="match status" value="1"/>
</dbReference>
<dbReference type="NCBIfam" id="NF002007">
    <property type="entry name" value="PRK00808.1"/>
    <property type="match status" value="1"/>
</dbReference>
<feature type="domain" description="T-SNARE coiled-coil homology" evidence="10">
    <location>
        <begin position="549"/>
        <end position="611"/>
    </location>
</feature>
<dbReference type="Gene3D" id="1.20.120.50">
    <property type="entry name" value="Hemerythrin-like"/>
    <property type="match status" value="1"/>
</dbReference>
<proteinExistence type="inferred from homology"/>
<comment type="similarity">
    <text evidence="2">Belongs to the hemerythrin family.</text>
</comment>
<evidence type="ECO:0008006" key="13">
    <source>
        <dbReference type="Google" id="ProtNLM"/>
    </source>
</evidence>
<name>A0A915TYX6_9BACT</name>
<dbReference type="NCBIfam" id="NF033749">
    <property type="entry name" value="bact_hemeryth"/>
    <property type="match status" value="1"/>
</dbReference>
<keyword evidence="3" id="KW-1003">Cell membrane</keyword>
<dbReference type="NCBIfam" id="TIGR02481">
    <property type="entry name" value="hemeryth_dom"/>
    <property type="match status" value="1"/>
</dbReference>
<evidence type="ECO:0000313" key="12">
    <source>
        <dbReference type="Proteomes" id="UP001063350"/>
    </source>
</evidence>
<dbReference type="EMBL" id="AP024233">
    <property type="protein sequence ID" value="BCO07785.1"/>
    <property type="molecule type" value="Genomic_DNA"/>
</dbReference>
<dbReference type="RefSeq" id="WP_267927728.1">
    <property type="nucleotide sequence ID" value="NZ_AP024233.1"/>
</dbReference>
<evidence type="ECO:0000259" key="9">
    <source>
        <dbReference type="PROSITE" id="PS50111"/>
    </source>
</evidence>
<evidence type="ECO:0000256" key="7">
    <source>
        <dbReference type="PROSITE-ProRule" id="PRU00284"/>
    </source>
</evidence>
<dbReference type="InterPro" id="IPR012312">
    <property type="entry name" value="Hemerythrin-like"/>
</dbReference>
<evidence type="ECO:0000259" key="10">
    <source>
        <dbReference type="PROSITE" id="PS50192"/>
    </source>
</evidence>
<keyword evidence="8" id="KW-0472">Membrane</keyword>
<evidence type="ECO:0000256" key="6">
    <source>
        <dbReference type="ARBA" id="ARBA00023224"/>
    </source>
</evidence>
<keyword evidence="3" id="KW-0997">Cell inner membrane</keyword>
<dbReference type="PROSITE" id="PS50111">
    <property type="entry name" value="CHEMOTAXIS_TRANSDUC_2"/>
    <property type="match status" value="1"/>
</dbReference>
<dbReference type="CDD" id="cd12107">
    <property type="entry name" value="Hemerythrin"/>
    <property type="match status" value="1"/>
</dbReference>
<gene>
    <name evidence="11" type="ORF">GF1_01610</name>
</gene>
<feature type="transmembrane region" description="Helical" evidence="8">
    <location>
        <begin position="295"/>
        <end position="313"/>
    </location>
</feature>
<dbReference type="CDD" id="cd11386">
    <property type="entry name" value="MCP_signal"/>
    <property type="match status" value="1"/>
</dbReference>
<evidence type="ECO:0000313" key="11">
    <source>
        <dbReference type="EMBL" id="BCO07785.1"/>
    </source>
</evidence>
<dbReference type="PROSITE" id="PS50192">
    <property type="entry name" value="T_SNARE"/>
    <property type="match status" value="1"/>
</dbReference>
<dbReference type="AlphaFoldDB" id="A0A915TYX6"/>
<sequence length="814" mass="89392">MKSFLRNNFRIQLIAPVAVAMTLCIVGAITYIVVMQNRASLVMNDKIGAGFDQLAEMVNSDLEKLASHHQKKLRQMRDSVKEALTRASRDALTETADSIQQELRQMRRQNGQTVALLLAQMAGPALLAKDYAALNQYVRGAHKNPNVVFVFYQDLSGRPLTRYLNRRNEKLKSYLPEKGRPDIDVIIKKAQDDPDVLVIGQQVESDGDKLGMVYLALDMTSARAKAATMQEHFEELIESNEEQIETILGRESSEILTAINTVIADLRQDIQTTAQTIRDDIKQANSKMVSQMRRLFVFGSLGGLAIVIIILMLNARSILRLLGGEPTSMVNMARRIAGGDLDIEISKQPGDQSSLLAALHDMVVSLQQLIGKVTAESSRLSSTSRDLEKAAEEMSGDALQSAERATAVAAATEEMSVNMNTVSMASEQAANNVNIVATAVEEMSSAVREIAGNTDKASRITQEAVRYAESSSEKVNTLGEAAREISKVTEVITEISEQTNLLALNATIEAARAGEAGKGFAVVANEIKELAKQTAEATGEIKNRINSIQQSTDDTVGEIQQISQVINDVNDIVSSIATAVEEQTSVTSDISANVTEAAQGISEVNENVAQSSAVAGEIARDISEVSELADNSRKCSIQVEISAQLLTAIVDEVRKETGRFKIAREILDASLQESGLDSGKDTIFAWSSALSVGIETIDNQHKKLVDLINRLYRAVINGENRTVSGEILDELVNYTATHFQTEERLFDQYGYSETKQHKNVHEKLVKQVVEFQQQFHAGAELDMSLLEFLKDWLVNHIMKTDKRYSSFLRQHGVS</sequence>
<feature type="transmembrane region" description="Helical" evidence="8">
    <location>
        <begin position="13"/>
        <end position="34"/>
    </location>
</feature>
<dbReference type="InterPro" id="IPR004089">
    <property type="entry name" value="MCPsignal_dom"/>
</dbReference>
<dbReference type="GO" id="GO:0046872">
    <property type="term" value="F:metal ion binding"/>
    <property type="evidence" value="ECO:0007669"/>
    <property type="project" value="UniProtKB-KW"/>
</dbReference>
<dbReference type="InterPro" id="IPR012827">
    <property type="entry name" value="Hemerythrin_metal-bd"/>
</dbReference>
<dbReference type="GO" id="GO:0007165">
    <property type="term" value="P:signal transduction"/>
    <property type="evidence" value="ECO:0007669"/>
    <property type="project" value="UniProtKB-KW"/>
</dbReference>
<dbReference type="Pfam" id="PF01814">
    <property type="entry name" value="Hemerythrin"/>
    <property type="match status" value="1"/>
</dbReference>